<evidence type="ECO:0000313" key="2">
    <source>
        <dbReference type="Proteomes" id="UP000435036"/>
    </source>
</evidence>
<dbReference type="OrthoDB" id="711910at2"/>
<protein>
    <recommendedName>
        <fullName evidence="3">Lipocalin-like domain-containing protein</fullName>
    </recommendedName>
</protein>
<comment type="caution">
    <text evidence="1">The sequence shown here is derived from an EMBL/GenBank/DDBJ whole genome shotgun (WGS) entry which is preliminary data.</text>
</comment>
<accession>A0A6N8KW55</accession>
<dbReference type="EMBL" id="WSQA01000003">
    <property type="protein sequence ID" value="MVZ61326.1"/>
    <property type="molecule type" value="Genomic_DNA"/>
</dbReference>
<dbReference type="RefSeq" id="WP_160367970.1">
    <property type="nucleotide sequence ID" value="NZ_WSQA01000003.1"/>
</dbReference>
<dbReference type="PROSITE" id="PS51257">
    <property type="entry name" value="PROKAR_LIPOPROTEIN"/>
    <property type="match status" value="1"/>
</dbReference>
<evidence type="ECO:0008006" key="3">
    <source>
        <dbReference type="Google" id="ProtNLM"/>
    </source>
</evidence>
<name>A0A6N8KW55_9SPHI</name>
<proteinExistence type="predicted"/>
<keyword evidence="2" id="KW-1185">Reference proteome</keyword>
<evidence type="ECO:0000313" key="1">
    <source>
        <dbReference type="EMBL" id="MVZ61326.1"/>
    </source>
</evidence>
<dbReference type="Proteomes" id="UP000435036">
    <property type="component" value="Unassembled WGS sequence"/>
</dbReference>
<dbReference type="AlphaFoldDB" id="A0A6N8KW55"/>
<gene>
    <name evidence="1" type="ORF">GQF63_04755</name>
</gene>
<organism evidence="1 2">
    <name type="scientific">Sphingobacterium humi</name>
    <dbReference type="NCBI Taxonomy" id="1796905"/>
    <lineage>
        <taxon>Bacteria</taxon>
        <taxon>Pseudomonadati</taxon>
        <taxon>Bacteroidota</taxon>
        <taxon>Sphingobacteriia</taxon>
        <taxon>Sphingobacteriales</taxon>
        <taxon>Sphingobacteriaceae</taxon>
        <taxon>Sphingobacterium</taxon>
    </lineage>
</organism>
<reference evidence="1 2" key="1">
    <citation type="submission" date="2019-12" db="EMBL/GenBank/DDBJ databases">
        <authorList>
            <person name="Dong K."/>
        </authorList>
    </citation>
    <scope>NUCLEOTIDE SEQUENCE [LARGE SCALE GENOMIC DNA]</scope>
    <source>
        <strain evidence="1 2">JCM 31225</strain>
    </source>
</reference>
<sequence length="129" mass="14478">MKITTYLLALSFFVCVFILTSCSKNDQLKNDSIVGSYSLEKVGVVENGKFVQMNSDVKAELTLLSDNSFRITYTSEGQSTVEIGTYNPSTKSITPKDEEPTYYYFDNGYLVLVMEVNGNSLNVGYFKKK</sequence>